<dbReference type="OMA" id="FRAYIDH"/>
<dbReference type="Proteomes" id="UP000243459">
    <property type="component" value="Chromosome 10"/>
</dbReference>
<dbReference type="CDD" id="cd04371">
    <property type="entry name" value="DEP"/>
    <property type="match status" value="1"/>
</dbReference>
<evidence type="ECO:0000313" key="3">
    <source>
        <dbReference type="EMBL" id="ONK57207.1"/>
    </source>
</evidence>
<proteinExistence type="predicted"/>
<evidence type="ECO:0000313" key="4">
    <source>
        <dbReference type="Proteomes" id="UP000243459"/>
    </source>
</evidence>
<dbReference type="AlphaFoldDB" id="A0A5P1E6U0"/>
<gene>
    <name evidence="3" type="ORF">A4U43_C10F17700</name>
</gene>
<feature type="domain" description="DEP" evidence="1">
    <location>
        <begin position="1"/>
        <end position="48"/>
    </location>
</feature>
<evidence type="ECO:0000259" key="2">
    <source>
        <dbReference type="Pfam" id="PF04784"/>
    </source>
</evidence>
<organism evidence="3 4">
    <name type="scientific">Asparagus officinalis</name>
    <name type="common">Garden asparagus</name>
    <dbReference type="NCBI Taxonomy" id="4686"/>
    <lineage>
        <taxon>Eukaryota</taxon>
        <taxon>Viridiplantae</taxon>
        <taxon>Streptophyta</taxon>
        <taxon>Embryophyta</taxon>
        <taxon>Tracheophyta</taxon>
        <taxon>Spermatophyta</taxon>
        <taxon>Magnoliopsida</taxon>
        <taxon>Liliopsida</taxon>
        <taxon>Asparagales</taxon>
        <taxon>Asparagaceae</taxon>
        <taxon>Asparagoideae</taxon>
        <taxon>Asparagus</taxon>
    </lineage>
</organism>
<dbReference type="Gene3D" id="1.10.10.10">
    <property type="entry name" value="Winged helix-like DNA-binding domain superfamily/Winged helix DNA-binding domain"/>
    <property type="match status" value="1"/>
</dbReference>
<dbReference type="InterPro" id="IPR000591">
    <property type="entry name" value="DEP_dom"/>
</dbReference>
<dbReference type="EMBL" id="CM007390">
    <property type="protein sequence ID" value="ONK57207.1"/>
    <property type="molecule type" value="Genomic_DNA"/>
</dbReference>
<sequence>MVDAIAEELDCGRKKAVEIGRELARRHYIHHVFRENNFEDGQKQFYRFLEHDPAITKCFNFREATNDNEPKSAYVVSQKLAKLMTAILESYASDDRSHLDYARIAASEEFRRYLNLAQDLQRIDPFTLSMDETMAFFLNLYNAMVIHAVIRVGKPGVMDRRAFFNDFQYVVGGYPYSLSTIKNGILRSNRRQPYTFSKPFSAGDKRLELALPKLNPLIHFGLCNATQSCPYVRFFSSQSVELELRDAAREFFNNGGIEIDLSKRTVYLTKIMKWYDSDFGQQEEMLRWIMGFCDSTITGYLTYLINDGDSVDVAYQKFDWSLNSLN</sequence>
<feature type="domain" description="DUF547" evidence="2">
    <location>
        <begin position="128"/>
        <end position="251"/>
    </location>
</feature>
<reference evidence="4" key="1">
    <citation type="journal article" date="2017" name="Nat. Commun.">
        <title>The asparagus genome sheds light on the origin and evolution of a young Y chromosome.</title>
        <authorList>
            <person name="Harkess A."/>
            <person name="Zhou J."/>
            <person name="Xu C."/>
            <person name="Bowers J.E."/>
            <person name="Van der Hulst R."/>
            <person name="Ayyampalayam S."/>
            <person name="Mercati F."/>
            <person name="Riccardi P."/>
            <person name="McKain M.R."/>
            <person name="Kakrana A."/>
            <person name="Tang H."/>
            <person name="Ray J."/>
            <person name="Groenendijk J."/>
            <person name="Arikit S."/>
            <person name="Mathioni S.M."/>
            <person name="Nakano M."/>
            <person name="Shan H."/>
            <person name="Telgmann-Rauber A."/>
            <person name="Kanno A."/>
            <person name="Yue Z."/>
            <person name="Chen H."/>
            <person name="Li W."/>
            <person name="Chen Y."/>
            <person name="Xu X."/>
            <person name="Zhang Y."/>
            <person name="Luo S."/>
            <person name="Chen H."/>
            <person name="Gao J."/>
            <person name="Mao Z."/>
            <person name="Pires J.C."/>
            <person name="Luo M."/>
            <person name="Kudrna D."/>
            <person name="Wing R.A."/>
            <person name="Meyers B.C."/>
            <person name="Yi K."/>
            <person name="Kong H."/>
            <person name="Lavrijsen P."/>
            <person name="Sunseri F."/>
            <person name="Falavigna A."/>
            <person name="Ye Y."/>
            <person name="Leebens-Mack J.H."/>
            <person name="Chen G."/>
        </authorList>
    </citation>
    <scope>NUCLEOTIDE SEQUENCE [LARGE SCALE GENOMIC DNA]</scope>
    <source>
        <strain evidence="4">cv. DH0086</strain>
    </source>
</reference>
<dbReference type="InterPro" id="IPR036390">
    <property type="entry name" value="WH_DNA-bd_sf"/>
</dbReference>
<dbReference type="Gramene" id="ONK57207">
    <property type="protein sequence ID" value="ONK57207"/>
    <property type="gene ID" value="A4U43_C10F17700"/>
</dbReference>
<name>A0A5P1E6U0_ASPOF</name>
<accession>A0A5P1E6U0</accession>
<dbReference type="SUPFAM" id="SSF46785">
    <property type="entry name" value="Winged helix' DNA-binding domain"/>
    <property type="match status" value="1"/>
</dbReference>
<evidence type="ECO:0000259" key="1">
    <source>
        <dbReference type="Pfam" id="PF00610"/>
    </source>
</evidence>
<dbReference type="Pfam" id="PF00610">
    <property type="entry name" value="DEP"/>
    <property type="match status" value="1"/>
</dbReference>
<dbReference type="PANTHER" id="PTHR46361:SF1">
    <property type="entry name" value="F26K24.21 PROTEIN"/>
    <property type="match status" value="1"/>
</dbReference>
<dbReference type="InterPro" id="IPR006869">
    <property type="entry name" value="DUF547"/>
</dbReference>
<keyword evidence="4" id="KW-1185">Reference proteome</keyword>
<dbReference type="Pfam" id="PF04784">
    <property type="entry name" value="DUF547"/>
    <property type="match status" value="1"/>
</dbReference>
<protein>
    <submittedName>
        <fullName evidence="3">Uncharacterized protein</fullName>
    </submittedName>
</protein>
<dbReference type="InterPro" id="IPR036388">
    <property type="entry name" value="WH-like_DNA-bd_sf"/>
</dbReference>
<dbReference type="GO" id="GO:0035556">
    <property type="term" value="P:intracellular signal transduction"/>
    <property type="evidence" value="ECO:0007669"/>
    <property type="project" value="InterPro"/>
</dbReference>
<dbReference type="PANTHER" id="PTHR46361">
    <property type="entry name" value="ELECTRON CARRIER/ PROTEIN DISULFIDE OXIDOREDUCTASE"/>
    <property type="match status" value="1"/>
</dbReference>